<dbReference type="OrthoDB" id="421009at2759"/>
<dbReference type="GO" id="GO:0006836">
    <property type="term" value="P:neurotransmitter transport"/>
    <property type="evidence" value="ECO:0007669"/>
    <property type="project" value="UniProtKB-KW"/>
</dbReference>
<proteinExistence type="inferred from homology"/>
<dbReference type="CDD" id="cd15844">
    <property type="entry name" value="SNARE_syntaxin5"/>
    <property type="match status" value="1"/>
</dbReference>
<dbReference type="PANTHER" id="PTHR22763:SF184">
    <property type="entry name" value="E3 UBIQUITIN-PROTEIN LIGASE SYNOVIOLIN"/>
    <property type="match status" value="1"/>
</dbReference>
<dbReference type="InterPro" id="IPR058051">
    <property type="entry name" value="Znf_RING_synoviolin"/>
</dbReference>
<dbReference type="Pfam" id="PF13639">
    <property type="entry name" value="zf-RING_2"/>
    <property type="match status" value="1"/>
</dbReference>
<dbReference type="InterPro" id="IPR006012">
    <property type="entry name" value="Syntaxin/epimorphin_CS"/>
</dbReference>
<evidence type="ECO:0000256" key="21">
    <source>
        <dbReference type="ARBA" id="ARBA00078468"/>
    </source>
</evidence>
<dbReference type="InterPro" id="IPR000727">
    <property type="entry name" value="T_SNARE_dom"/>
</dbReference>
<evidence type="ECO:0000313" key="27">
    <source>
        <dbReference type="EMBL" id="KAF7637288.1"/>
    </source>
</evidence>
<evidence type="ECO:0000256" key="9">
    <source>
        <dbReference type="ARBA" id="ARBA00022679"/>
    </source>
</evidence>
<dbReference type="GO" id="GO:0036503">
    <property type="term" value="P:ERAD pathway"/>
    <property type="evidence" value="ECO:0007669"/>
    <property type="project" value="TreeGrafter"/>
</dbReference>
<evidence type="ECO:0000256" key="10">
    <source>
        <dbReference type="ARBA" id="ARBA00022692"/>
    </source>
</evidence>
<evidence type="ECO:0000256" key="5">
    <source>
        <dbReference type="ARBA" id="ARBA00009063"/>
    </source>
</evidence>
<evidence type="ECO:0000256" key="7">
    <source>
        <dbReference type="ARBA" id="ARBA00012483"/>
    </source>
</evidence>
<gene>
    <name evidence="27" type="ORF">Mgra_00003254</name>
</gene>
<dbReference type="SMART" id="SM00397">
    <property type="entry name" value="t_SNARE"/>
    <property type="match status" value="1"/>
</dbReference>
<dbReference type="InterPro" id="IPR010989">
    <property type="entry name" value="SNARE"/>
</dbReference>
<dbReference type="Pfam" id="PF25563">
    <property type="entry name" value="TPR_SYVN1_N"/>
    <property type="match status" value="1"/>
</dbReference>
<keyword evidence="12 22" id="KW-0863">Zinc-finger</keyword>
<dbReference type="SUPFAM" id="SSF57850">
    <property type="entry name" value="RING/U-box"/>
    <property type="match status" value="1"/>
</dbReference>
<protein>
    <recommendedName>
        <fullName evidence="19">E3 ubiquitin-protein ligase hrd-1</fullName>
        <ecNumber evidence="7">2.3.2.27</ecNumber>
    </recommendedName>
    <alternativeName>
        <fullName evidence="21">RING-type E3 ubiquitin transferase hrd-1</fullName>
    </alternativeName>
    <alternativeName>
        <fullName evidence="20">Suppressor/enhancer of lin-12</fullName>
    </alternativeName>
</protein>
<dbReference type="SUPFAM" id="SSF47661">
    <property type="entry name" value="t-snare proteins"/>
    <property type="match status" value="1"/>
</dbReference>
<dbReference type="GO" id="GO:0006886">
    <property type="term" value="P:intracellular protein transport"/>
    <property type="evidence" value="ECO:0007669"/>
    <property type="project" value="InterPro"/>
</dbReference>
<dbReference type="InterPro" id="IPR057992">
    <property type="entry name" value="TPR_SYVN1_N"/>
</dbReference>
<dbReference type="GO" id="GO:0005484">
    <property type="term" value="F:SNAP receptor activity"/>
    <property type="evidence" value="ECO:0007669"/>
    <property type="project" value="InterPro"/>
</dbReference>
<dbReference type="GO" id="GO:0061630">
    <property type="term" value="F:ubiquitin protein ligase activity"/>
    <property type="evidence" value="ECO:0007669"/>
    <property type="project" value="UniProtKB-EC"/>
</dbReference>
<dbReference type="Gene3D" id="1.20.58.70">
    <property type="match status" value="1"/>
</dbReference>
<evidence type="ECO:0000256" key="12">
    <source>
        <dbReference type="ARBA" id="ARBA00022771"/>
    </source>
</evidence>
<dbReference type="GO" id="GO:0043161">
    <property type="term" value="P:proteasome-mediated ubiquitin-dependent protein catabolic process"/>
    <property type="evidence" value="ECO:0007669"/>
    <property type="project" value="TreeGrafter"/>
</dbReference>
<evidence type="ECO:0000256" key="18">
    <source>
        <dbReference type="ARBA" id="ARBA00023136"/>
    </source>
</evidence>
<dbReference type="AlphaFoldDB" id="A0A8S9ZVN7"/>
<dbReference type="GO" id="GO:0016192">
    <property type="term" value="P:vesicle-mediated transport"/>
    <property type="evidence" value="ECO:0007669"/>
    <property type="project" value="InterPro"/>
</dbReference>
<dbReference type="GO" id="GO:0005789">
    <property type="term" value="C:endoplasmic reticulum membrane"/>
    <property type="evidence" value="ECO:0007669"/>
    <property type="project" value="UniProtKB-SubCell"/>
</dbReference>
<dbReference type="SMART" id="SM00184">
    <property type="entry name" value="RING"/>
    <property type="match status" value="1"/>
</dbReference>
<comment type="pathway">
    <text evidence="4">Protein modification; protein ubiquitination.</text>
</comment>
<sequence>MSELPIYISSSETRRRHHNIEIKTNNNAESDFSNAGESVNSYYFQQQFGNFSSLIAPASNKLWNAAQSSIQLFADQITDFSTEQRNQQFNNTPEIKDFEVITAPIEMPFHDRTAEFRTVAKSCQFRHQPNGNLLEAKGEREKILQSSIHFNQLAKRIGRDLSMTCAKMEKLSQLAKNKSLFDDRASEIEELSQTIKQDITGLNKQIANLQQVALQRSGPKSNLTKNEQQGQNHSKLVVVGLQSKLASISKTFKNVLEIRTENLKLKRARREKFSQSTVIPSSLPPSASNGNMGSLLLYDDMAASSGSSSFTLDMDRLEQHRIQDQVALIDETDTYHRSRYSAMEGIESSIAELGTIFRQLASLVSEQGEMITRIDSNVEDTALNVEAAHYELLKYFNNISRNRWLIIKVLYFQAAVFSYLMFSFIRWIFFGQLRPAEVERAQERVWHAIMETCLAFTVFRDDFSPKFVVQFVVLFFVKAFHWLSEDRVDYMERSPIRTLLFHIRILGIIFLLGVVDSYFISHAFFTTLMRGASAQIVFGFEYAVLLTMVAHITINYFLHLYDLNSQHPWERKAVYMLYVELFTSFLRCALYLAFAVVMIKIHTFPLFAIRPFYLTVKSFRKAINDVILSRRAINAMNNLFPLATEQDLAESDNTCIICREEMTVESGVKKLPCNHIFHPNCLRSWFQRQQTCPTCRTDVLGATQRSNGHLPGQQPQLGVFNGIQPPFNFPFQFGVAQQPQQRTTPVAQHQQQLPQFMPFGFPMFPPQFFPPMQQNYPQQQPGTQTNGNVGGTPGISSNGQSSSSTSVPQQTNSQGVQDNSNQNQSQLPQSSGSIQQSQSPPFFNPFMIPPFPFFPPLQPFPAPPMFSGLNDAELAAMEGIERRAVEARIKTLRNIQSLLDAAMLQFQQYLASISSSGVNLNQTTETPLNGGNISVPNDAGHCNKPSSSKNDEKIEETSQLKEEKTAMPEALNQNL</sequence>
<keyword evidence="10 24" id="KW-0812">Transmembrane</keyword>
<evidence type="ECO:0000256" key="20">
    <source>
        <dbReference type="ARBA" id="ARBA00075113"/>
    </source>
</evidence>
<feature type="compositionally biased region" description="Low complexity" evidence="23">
    <location>
        <begin position="770"/>
        <end position="787"/>
    </location>
</feature>
<evidence type="ECO:0000256" key="19">
    <source>
        <dbReference type="ARBA" id="ARBA00070586"/>
    </source>
</evidence>
<evidence type="ECO:0000256" key="24">
    <source>
        <dbReference type="SAM" id="Phobius"/>
    </source>
</evidence>
<feature type="compositionally biased region" description="Low complexity" evidence="23">
    <location>
        <begin position="794"/>
        <end position="841"/>
    </location>
</feature>
<evidence type="ECO:0000313" key="28">
    <source>
        <dbReference type="Proteomes" id="UP000605970"/>
    </source>
</evidence>
<feature type="transmembrane region" description="Helical" evidence="24">
    <location>
        <begin position="409"/>
        <end position="429"/>
    </location>
</feature>
<keyword evidence="11" id="KW-0479">Metal-binding</keyword>
<evidence type="ECO:0000256" key="11">
    <source>
        <dbReference type="ARBA" id="ARBA00022723"/>
    </source>
</evidence>
<keyword evidence="13" id="KW-0532">Neurotransmitter transport</keyword>
<keyword evidence="17 24" id="KW-1133">Transmembrane helix</keyword>
<evidence type="ECO:0000259" key="25">
    <source>
        <dbReference type="PROSITE" id="PS50089"/>
    </source>
</evidence>
<dbReference type="EC" id="2.3.2.27" evidence="7"/>
<keyword evidence="9" id="KW-0808">Transferase</keyword>
<evidence type="ECO:0000259" key="26">
    <source>
        <dbReference type="PROSITE" id="PS50192"/>
    </source>
</evidence>
<dbReference type="PROSITE" id="PS50192">
    <property type="entry name" value="T_SNARE"/>
    <property type="match status" value="1"/>
</dbReference>
<feature type="compositionally biased region" description="Basic and acidic residues" evidence="23">
    <location>
        <begin position="949"/>
        <end position="966"/>
    </location>
</feature>
<dbReference type="Proteomes" id="UP000605970">
    <property type="component" value="Unassembled WGS sequence"/>
</dbReference>
<evidence type="ECO:0000256" key="2">
    <source>
        <dbReference type="ARBA" id="ARBA00004211"/>
    </source>
</evidence>
<evidence type="ECO:0000256" key="4">
    <source>
        <dbReference type="ARBA" id="ARBA00004906"/>
    </source>
</evidence>
<keyword evidence="16" id="KW-0862">Zinc</keyword>
<feature type="compositionally biased region" description="Polar residues" evidence="23">
    <location>
        <begin position="924"/>
        <end position="935"/>
    </location>
</feature>
<feature type="domain" description="T-SNARE coiled-coil homology" evidence="26">
    <location>
        <begin position="333"/>
        <end position="395"/>
    </location>
</feature>
<organism evidence="27 28">
    <name type="scientific">Meloidogyne graminicola</name>
    <dbReference type="NCBI Taxonomy" id="189291"/>
    <lineage>
        <taxon>Eukaryota</taxon>
        <taxon>Metazoa</taxon>
        <taxon>Ecdysozoa</taxon>
        <taxon>Nematoda</taxon>
        <taxon>Chromadorea</taxon>
        <taxon>Rhabditida</taxon>
        <taxon>Tylenchina</taxon>
        <taxon>Tylenchomorpha</taxon>
        <taxon>Tylenchoidea</taxon>
        <taxon>Meloidogynidae</taxon>
        <taxon>Meloidogyninae</taxon>
        <taxon>Meloidogyne</taxon>
    </lineage>
</organism>
<dbReference type="InterPro" id="IPR001841">
    <property type="entry name" value="Znf_RING"/>
</dbReference>
<comment type="catalytic activity">
    <reaction evidence="1">
        <text>S-ubiquitinyl-[E2 ubiquitin-conjugating enzyme]-L-cysteine + [acceptor protein]-L-lysine = [E2 ubiquitin-conjugating enzyme]-L-cysteine + N(6)-ubiquitinyl-[acceptor protein]-L-lysine.</text>
        <dbReference type="EC" id="2.3.2.27"/>
    </reaction>
</comment>
<dbReference type="InterPro" id="IPR013083">
    <property type="entry name" value="Znf_RING/FYVE/PHD"/>
</dbReference>
<evidence type="ECO:0000256" key="1">
    <source>
        <dbReference type="ARBA" id="ARBA00000900"/>
    </source>
</evidence>
<dbReference type="PROSITE" id="PS00914">
    <property type="entry name" value="SYNTAXIN"/>
    <property type="match status" value="1"/>
</dbReference>
<dbReference type="InterPro" id="IPR050731">
    <property type="entry name" value="HRD1_E3_ubiq-ligases"/>
</dbReference>
<evidence type="ECO:0000256" key="14">
    <source>
        <dbReference type="ARBA" id="ARBA00022786"/>
    </source>
</evidence>
<keyword evidence="15" id="KW-0256">Endoplasmic reticulum</keyword>
<evidence type="ECO:0000256" key="3">
    <source>
        <dbReference type="ARBA" id="ARBA00004477"/>
    </source>
</evidence>
<keyword evidence="14" id="KW-0833">Ubl conjugation pathway</keyword>
<comment type="caution">
    <text evidence="27">The sequence shown here is derived from an EMBL/GenBank/DDBJ whole genome shotgun (WGS) entry which is preliminary data.</text>
</comment>
<dbReference type="EMBL" id="JABEBT010000021">
    <property type="protein sequence ID" value="KAF7637288.1"/>
    <property type="molecule type" value="Genomic_DNA"/>
</dbReference>
<evidence type="ECO:0000256" key="8">
    <source>
        <dbReference type="ARBA" id="ARBA00022448"/>
    </source>
</evidence>
<dbReference type="PROSITE" id="PS50089">
    <property type="entry name" value="ZF_RING_2"/>
    <property type="match status" value="1"/>
</dbReference>
<evidence type="ECO:0000256" key="15">
    <source>
        <dbReference type="ARBA" id="ARBA00022824"/>
    </source>
</evidence>
<evidence type="ECO:0000256" key="6">
    <source>
        <dbReference type="ARBA" id="ARBA00010089"/>
    </source>
</evidence>
<comment type="subcellular location">
    <subcellularLocation>
        <location evidence="3">Endoplasmic reticulum membrane</location>
        <topology evidence="3">Multi-pass membrane protein</topology>
    </subcellularLocation>
    <subcellularLocation>
        <location evidence="2">Membrane</location>
        <topology evidence="2">Single-pass type IV membrane protein</topology>
    </subcellularLocation>
</comment>
<comment type="similarity">
    <text evidence="6">Belongs to the HRD1 family.</text>
</comment>
<reference evidence="27" key="1">
    <citation type="journal article" date="2020" name="Ecol. Evol.">
        <title>Genome structure and content of the rice root-knot nematode (Meloidogyne graminicola).</title>
        <authorList>
            <person name="Phan N.T."/>
            <person name="Danchin E.G.J."/>
            <person name="Klopp C."/>
            <person name="Perfus-Barbeoch L."/>
            <person name="Kozlowski D.K."/>
            <person name="Koutsovoulos G.D."/>
            <person name="Lopez-Roques C."/>
            <person name="Bouchez O."/>
            <person name="Zahm M."/>
            <person name="Besnard G."/>
            <person name="Bellafiore S."/>
        </authorList>
    </citation>
    <scope>NUCLEOTIDE SEQUENCE</scope>
    <source>
        <strain evidence="27">VN-18</strain>
    </source>
</reference>
<comment type="similarity">
    <text evidence="5">Belongs to the syntaxin family.</text>
</comment>
<feature type="region of interest" description="Disordered" evidence="23">
    <location>
        <begin position="924"/>
        <end position="975"/>
    </location>
</feature>
<keyword evidence="28" id="KW-1185">Reference proteome</keyword>
<feature type="region of interest" description="Disordered" evidence="23">
    <location>
        <begin position="767"/>
        <end position="841"/>
    </location>
</feature>
<dbReference type="PANTHER" id="PTHR22763">
    <property type="entry name" value="RING ZINC FINGER PROTEIN"/>
    <property type="match status" value="1"/>
</dbReference>
<dbReference type="FunFam" id="3.30.40.10:FF:000088">
    <property type="entry name" value="E3 ubiquitin-protein ligase synoviolin"/>
    <property type="match status" value="1"/>
</dbReference>
<evidence type="ECO:0000256" key="23">
    <source>
        <dbReference type="SAM" id="MobiDB-lite"/>
    </source>
</evidence>
<evidence type="ECO:0000256" key="13">
    <source>
        <dbReference type="ARBA" id="ARBA00022775"/>
    </source>
</evidence>
<evidence type="ECO:0000256" key="17">
    <source>
        <dbReference type="ARBA" id="ARBA00022989"/>
    </source>
</evidence>
<keyword evidence="18 24" id="KW-0472">Membrane</keyword>
<evidence type="ECO:0000256" key="22">
    <source>
        <dbReference type="PROSITE-ProRule" id="PRU00175"/>
    </source>
</evidence>
<keyword evidence="8" id="KW-0813">Transport</keyword>
<accession>A0A8S9ZVN7</accession>
<dbReference type="Gene3D" id="3.30.40.10">
    <property type="entry name" value="Zinc/RING finger domain, C3HC4 (zinc finger)"/>
    <property type="match status" value="1"/>
</dbReference>
<evidence type="ECO:0000256" key="16">
    <source>
        <dbReference type="ARBA" id="ARBA00022833"/>
    </source>
</evidence>
<feature type="transmembrane region" description="Helical" evidence="24">
    <location>
        <begin position="537"/>
        <end position="561"/>
    </location>
</feature>
<name>A0A8S9ZVN7_9BILA</name>
<feature type="transmembrane region" description="Helical" evidence="24">
    <location>
        <begin position="505"/>
        <end position="525"/>
    </location>
</feature>
<dbReference type="CDD" id="cd16479">
    <property type="entry name" value="RING-H2_synoviolin"/>
    <property type="match status" value="1"/>
</dbReference>
<feature type="transmembrane region" description="Helical" evidence="24">
    <location>
        <begin position="573"/>
        <end position="599"/>
    </location>
</feature>
<feature type="domain" description="RING-type" evidence="25">
    <location>
        <begin position="655"/>
        <end position="696"/>
    </location>
</feature>
<dbReference type="GO" id="GO:0008270">
    <property type="term" value="F:zinc ion binding"/>
    <property type="evidence" value="ECO:0007669"/>
    <property type="project" value="UniProtKB-KW"/>
</dbReference>